<keyword evidence="1" id="KW-0805">Transcription regulation</keyword>
<dbReference type="Proteomes" id="UP000628775">
    <property type="component" value="Unassembled WGS sequence"/>
</dbReference>
<feature type="domain" description="HTH marR-type" evidence="4">
    <location>
        <begin position="11"/>
        <end position="143"/>
    </location>
</feature>
<evidence type="ECO:0000256" key="1">
    <source>
        <dbReference type="ARBA" id="ARBA00023015"/>
    </source>
</evidence>
<keyword evidence="6" id="KW-1185">Reference proteome</keyword>
<comment type="caution">
    <text evidence="5">The sequence shown here is derived from an EMBL/GenBank/DDBJ whole genome shotgun (WGS) entry which is preliminary data.</text>
</comment>
<proteinExistence type="predicted"/>
<dbReference type="SUPFAM" id="SSF46785">
    <property type="entry name" value="Winged helix' DNA-binding domain"/>
    <property type="match status" value="1"/>
</dbReference>
<dbReference type="InterPro" id="IPR023187">
    <property type="entry name" value="Tscrpt_reg_MarR-type_CS"/>
</dbReference>
<dbReference type="PROSITE" id="PS50995">
    <property type="entry name" value="HTH_MARR_2"/>
    <property type="match status" value="1"/>
</dbReference>
<evidence type="ECO:0000259" key="4">
    <source>
        <dbReference type="PROSITE" id="PS50995"/>
    </source>
</evidence>
<evidence type="ECO:0000256" key="2">
    <source>
        <dbReference type="ARBA" id="ARBA00023125"/>
    </source>
</evidence>
<dbReference type="PRINTS" id="PR00598">
    <property type="entry name" value="HTHMARR"/>
</dbReference>
<dbReference type="GO" id="GO:0003677">
    <property type="term" value="F:DNA binding"/>
    <property type="evidence" value="ECO:0007669"/>
    <property type="project" value="UniProtKB-KW"/>
</dbReference>
<dbReference type="InterPro" id="IPR036390">
    <property type="entry name" value="WH_DNA-bd_sf"/>
</dbReference>
<name>A0A8J2VSS3_9BACL</name>
<dbReference type="AlphaFoldDB" id="A0A8J2VSS3"/>
<dbReference type="Pfam" id="PF01047">
    <property type="entry name" value="MarR"/>
    <property type="match status" value="1"/>
</dbReference>
<accession>A0A8J2VSS3</accession>
<evidence type="ECO:0000313" key="5">
    <source>
        <dbReference type="EMBL" id="GGE37648.1"/>
    </source>
</evidence>
<dbReference type="RefSeq" id="WP_188691742.1">
    <property type="nucleotide sequence ID" value="NZ_BMIR01000006.1"/>
</dbReference>
<dbReference type="EMBL" id="BMIR01000006">
    <property type="protein sequence ID" value="GGE37648.1"/>
    <property type="molecule type" value="Genomic_DNA"/>
</dbReference>
<protein>
    <submittedName>
        <fullName evidence="5">Transcriptional regulator</fullName>
    </submittedName>
</protein>
<reference evidence="5" key="1">
    <citation type="journal article" date="2014" name="Int. J. Syst. Evol. Microbiol.">
        <title>Complete genome sequence of Corynebacterium casei LMG S-19264T (=DSM 44701T), isolated from a smear-ripened cheese.</title>
        <authorList>
            <consortium name="US DOE Joint Genome Institute (JGI-PGF)"/>
            <person name="Walter F."/>
            <person name="Albersmeier A."/>
            <person name="Kalinowski J."/>
            <person name="Ruckert C."/>
        </authorList>
    </citation>
    <scope>NUCLEOTIDE SEQUENCE</scope>
    <source>
        <strain evidence="5">CGMCC 1.15371</strain>
    </source>
</reference>
<keyword evidence="2" id="KW-0238">DNA-binding</keyword>
<evidence type="ECO:0000313" key="6">
    <source>
        <dbReference type="Proteomes" id="UP000628775"/>
    </source>
</evidence>
<organism evidence="5 6">
    <name type="scientific">Pullulanibacillus camelliae</name>
    <dbReference type="NCBI Taxonomy" id="1707096"/>
    <lineage>
        <taxon>Bacteria</taxon>
        <taxon>Bacillati</taxon>
        <taxon>Bacillota</taxon>
        <taxon>Bacilli</taxon>
        <taxon>Bacillales</taxon>
        <taxon>Sporolactobacillaceae</taxon>
        <taxon>Pullulanibacillus</taxon>
    </lineage>
</organism>
<dbReference type="PROSITE" id="PS01117">
    <property type="entry name" value="HTH_MARR_1"/>
    <property type="match status" value="1"/>
</dbReference>
<reference evidence="5" key="2">
    <citation type="submission" date="2020-09" db="EMBL/GenBank/DDBJ databases">
        <authorList>
            <person name="Sun Q."/>
            <person name="Zhou Y."/>
        </authorList>
    </citation>
    <scope>NUCLEOTIDE SEQUENCE</scope>
    <source>
        <strain evidence="5">CGMCC 1.15371</strain>
    </source>
</reference>
<sequence>MDQSKDMSFLDEEIGFNTVRTSKYITRLLNQHLKSYGLTAEQWTVLKRLHQRGNMSQKHLSEASDKDQATVTKILDLLEAGEFLERKRNPEDRRSFVIGLTKKGEALTEQLYCEVDSVFQKIVNGISEKDIDTYRQVLSKLHRNMKSLI</sequence>
<keyword evidence="3" id="KW-0804">Transcription</keyword>
<dbReference type="SMART" id="SM00347">
    <property type="entry name" value="HTH_MARR"/>
    <property type="match status" value="1"/>
</dbReference>
<dbReference type="PANTHER" id="PTHR42756:SF1">
    <property type="entry name" value="TRANSCRIPTIONAL REPRESSOR OF EMRAB OPERON"/>
    <property type="match status" value="1"/>
</dbReference>
<dbReference type="Gene3D" id="1.10.10.10">
    <property type="entry name" value="Winged helix-like DNA-binding domain superfamily/Winged helix DNA-binding domain"/>
    <property type="match status" value="1"/>
</dbReference>
<dbReference type="InterPro" id="IPR000835">
    <property type="entry name" value="HTH_MarR-typ"/>
</dbReference>
<dbReference type="PANTHER" id="PTHR42756">
    <property type="entry name" value="TRANSCRIPTIONAL REGULATOR, MARR"/>
    <property type="match status" value="1"/>
</dbReference>
<evidence type="ECO:0000256" key="3">
    <source>
        <dbReference type="ARBA" id="ARBA00023163"/>
    </source>
</evidence>
<dbReference type="InterPro" id="IPR036388">
    <property type="entry name" value="WH-like_DNA-bd_sf"/>
</dbReference>
<gene>
    <name evidence="5" type="ORF">GCM10011391_15590</name>
</gene>
<dbReference type="GO" id="GO:0003700">
    <property type="term" value="F:DNA-binding transcription factor activity"/>
    <property type="evidence" value="ECO:0007669"/>
    <property type="project" value="InterPro"/>
</dbReference>